<keyword evidence="3" id="KW-1185">Reference proteome</keyword>
<name>A0ABS0YKQ0_9BACT</name>
<dbReference type="RefSeq" id="WP_199393095.1">
    <property type="nucleotide sequence ID" value="NZ_JAEMHK010000001.1"/>
</dbReference>
<dbReference type="InterPro" id="IPR023346">
    <property type="entry name" value="Lysozyme-like_dom_sf"/>
</dbReference>
<keyword evidence="2" id="KW-0378">Hydrolase</keyword>
<reference evidence="2 3" key="1">
    <citation type="submission" date="2020-12" db="EMBL/GenBank/DDBJ databases">
        <title>Geomonas sp. Red259, isolated from paddy soil.</title>
        <authorList>
            <person name="Xu Z."/>
            <person name="Zhang Z."/>
            <person name="Masuda Y."/>
            <person name="Itoh H."/>
            <person name="Senoo K."/>
        </authorList>
    </citation>
    <scope>NUCLEOTIDE SEQUENCE [LARGE SCALE GENOMIC DNA]</scope>
    <source>
        <strain evidence="2 3">Red259</strain>
    </source>
</reference>
<protein>
    <submittedName>
        <fullName evidence="2">Glycoside hydrolase family 104 protein</fullName>
    </submittedName>
</protein>
<evidence type="ECO:0000256" key="1">
    <source>
        <dbReference type="SAM" id="MobiDB-lite"/>
    </source>
</evidence>
<sequence length="232" mass="25257">MANSRQLHLRRDPFQRPSLTPGPLGHNDAASPDSPRSFVGDTPGPLGMKDHGDPNIKQLSGNVAGLGGASAARSRQPKPVNELSSEEELVKDPRVKALLDVVAHAEGAGYNTMVKGKGSQPITDFGKHPNVIVTLSKSLKSTAAGRYQFLHSTWSGLNMPDFSPKSQDEAAVKLFKRRNMLKPLLAGAVEQAIRNGNREWASLPGSPYGQPTRTMKELLEVYTRSLTRWSQR</sequence>
<dbReference type="Gene3D" id="1.10.530.10">
    <property type="match status" value="1"/>
</dbReference>
<dbReference type="Proteomes" id="UP000641025">
    <property type="component" value="Unassembled WGS sequence"/>
</dbReference>
<evidence type="ECO:0000313" key="2">
    <source>
        <dbReference type="EMBL" id="MBJ6798554.1"/>
    </source>
</evidence>
<dbReference type="EMBL" id="JAEMHK010000001">
    <property type="protein sequence ID" value="MBJ6798554.1"/>
    <property type="molecule type" value="Genomic_DNA"/>
</dbReference>
<accession>A0ABS0YKQ0</accession>
<gene>
    <name evidence="2" type="ORF">JFN90_00225</name>
</gene>
<dbReference type="SUPFAM" id="SSF53955">
    <property type="entry name" value="Lysozyme-like"/>
    <property type="match status" value="1"/>
</dbReference>
<dbReference type="GO" id="GO:0016787">
    <property type="term" value="F:hydrolase activity"/>
    <property type="evidence" value="ECO:0007669"/>
    <property type="project" value="UniProtKB-KW"/>
</dbReference>
<dbReference type="CDD" id="cd00736">
    <property type="entry name" value="lambda_lys-like"/>
    <property type="match status" value="1"/>
</dbReference>
<comment type="caution">
    <text evidence="2">The sequence shown here is derived from an EMBL/GenBank/DDBJ whole genome shotgun (WGS) entry which is preliminary data.</text>
</comment>
<proteinExistence type="predicted"/>
<organism evidence="2 3">
    <name type="scientific">Geomonas propionica</name>
    <dbReference type="NCBI Taxonomy" id="2798582"/>
    <lineage>
        <taxon>Bacteria</taxon>
        <taxon>Pseudomonadati</taxon>
        <taxon>Thermodesulfobacteriota</taxon>
        <taxon>Desulfuromonadia</taxon>
        <taxon>Geobacterales</taxon>
        <taxon>Geobacteraceae</taxon>
        <taxon>Geomonas</taxon>
    </lineage>
</organism>
<evidence type="ECO:0000313" key="3">
    <source>
        <dbReference type="Proteomes" id="UP000641025"/>
    </source>
</evidence>
<feature type="region of interest" description="Disordered" evidence="1">
    <location>
        <begin position="1"/>
        <end position="85"/>
    </location>
</feature>